<sequence length="739" mass="81873">MELKMSERPSMNTSPPFLTPEHPSIDDPRPLAKHWLVHILPATVVIFLLWLPFGFALTGLIEEWGVLGLFVQHGVFFLADTSSPLPLHAMRPLTVFPHAVAFWLDNNSFFFWHVLLMLALLIKGSTVSYIIKKVTGSAGLAIIASILVIVYPADTMQLSFRGLHINWALSLALLGSAIFMHALSQRRKLHGCLLSVVSSALFASACFMYEASLLLACIPALILFSRDGLKLATIQITQKLAEHAIWAAGALVYVIYAIRTAPLINSYQASVAGTDWLTTIKVTYPKLFSVGLLRSTLGGWFDAVRITAQEYSSYGYTVIACAILFVVVATFLKLDNDTKTDSVRNTFSVNIRLAISGIILILLGYFPFLISYSHLLISQRTFLFATPGAALLVIALLSVAYGASRIVAYLCAGFFVAVGLSFQLYQFHHYVEISKVQASVLNEVTEKFDGNIENKTLLILDYGNRLDYRWMFINESLTGSLSFLYNKPVRNVQVCHMPSRHWQHSDELGRKGKCVETAENWAFQYPTSVSGPGFPASAPPPDLVIPKSSIVTLEIGKQPEGLEHPTPASNVKGSIPERRASILETLNAKTRFINFRDSIVNDRFDWTFGKWWSMEIPTHGTGWRETEWDVGKFHHQPTAWKVEKEATLVFEFAPDQSKAYELNGTFNIFASTSPSSSMIISLNGKVLPVQWSGAGDFQARIEAGALTSGTNTLEFNSPTDDTYYGLSARLAGVHIAPLK</sequence>
<feature type="transmembrane region" description="Helical" evidence="2">
    <location>
        <begin position="100"/>
        <end position="122"/>
    </location>
</feature>
<keyword evidence="2" id="KW-1133">Transmembrane helix</keyword>
<feature type="transmembrane region" description="Helical" evidence="2">
    <location>
        <begin position="165"/>
        <end position="184"/>
    </location>
</feature>
<evidence type="ECO:0000256" key="1">
    <source>
        <dbReference type="SAM" id="MobiDB-lite"/>
    </source>
</evidence>
<dbReference type="Proteomes" id="UP001605918">
    <property type="component" value="Unassembled WGS sequence"/>
</dbReference>
<feature type="transmembrane region" description="Helical" evidence="2">
    <location>
        <begin position="196"/>
        <end position="224"/>
    </location>
</feature>
<reference evidence="3 4" key="1">
    <citation type="submission" date="2024-10" db="EMBL/GenBank/DDBJ databases">
        <title>Whole genome of Pseudomonas sp Strain RB5.</title>
        <authorList>
            <person name="Selami N."/>
        </authorList>
    </citation>
    <scope>NUCLEOTIDE SEQUENCE [LARGE SCALE GENOMIC DNA]</scope>
    <source>
        <strain evidence="3 4">RB5</strain>
    </source>
</reference>
<evidence type="ECO:0000313" key="4">
    <source>
        <dbReference type="Proteomes" id="UP001605918"/>
    </source>
</evidence>
<name>A0ABW7DDR9_9PSED</name>
<evidence type="ECO:0008006" key="5">
    <source>
        <dbReference type="Google" id="ProtNLM"/>
    </source>
</evidence>
<feature type="transmembrane region" description="Helical" evidence="2">
    <location>
        <begin position="314"/>
        <end position="331"/>
    </location>
</feature>
<feature type="transmembrane region" description="Helical" evidence="2">
    <location>
        <begin position="35"/>
        <end position="57"/>
    </location>
</feature>
<feature type="transmembrane region" description="Helical" evidence="2">
    <location>
        <begin position="406"/>
        <end position="425"/>
    </location>
</feature>
<keyword evidence="2" id="KW-0472">Membrane</keyword>
<evidence type="ECO:0000313" key="3">
    <source>
        <dbReference type="EMBL" id="MFG6206198.1"/>
    </source>
</evidence>
<feature type="region of interest" description="Disordered" evidence="1">
    <location>
        <begin position="1"/>
        <end position="23"/>
    </location>
</feature>
<dbReference type="RefSeq" id="WP_394507332.1">
    <property type="nucleotide sequence ID" value="NZ_JBIEIL010000008.1"/>
</dbReference>
<evidence type="ECO:0000256" key="2">
    <source>
        <dbReference type="SAM" id="Phobius"/>
    </source>
</evidence>
<keyword evidence="2" id="KW-0812">Transmembrane</keyword>
<organism evidence="3 4">
    <name type="scientific">Pseudomonas retamae</name>
    <dbReference type="NCBI Taxonomy" id="702110"/>
    <lineage>
        <taxon>Bacteria</taxon>
        <taxon>Pseudomonadati</taxon>
        <taxon>Pseudomonadota</taxon>
        <taxon>Gammaproteobacteria</taxon>
        <taxon>Pseudomonadales</taxon>
        <taxon>Pseudomonadaceae</taxon>
        <taxon>Pseudomonas</taxon>
    </lineage>
</organism>
<proteinExistence type="predicted"/>
<feature type="transmembrane region" description="Helical" evidence="2">
    <location>
        <begin position="244"/>
        <end position="261"/>
    </location>
</feature>
<feature type="transmembrane region" description="Helical" evidence="2">
    <location>
        <begin position="351"/>
        <end position="370"/>
    </location>
</feature>
<feature type="transmembrane region" description="Helical" evidence="2">
    <location>
        <begin position="134"/>
        <end position="153"/>
    </location>
</feature>
<dbReference type="EMBL" id="JBIEIL010000008">
    <property type="protein sequence ID" value="MFG6206198.1"/>
    <property type="molecule type" value="Genomic_DNA"/>
</dbReference>
<keyword evidence="4" id="KW-1185">Reference proteome</keyword>
<protein>
    <recommendedName>
        <fullName evidence="5">Glycosyltransferase RgtA/B/C/D-like domain-containing protein</fullName>
    </recommendedName>
</protein>
<feature type="transmembrane region" description="Helical" evidence="2">
    <location>
        <begin position="382"/>
        <end position="400"/>
    </location>
</feature>
<comment type="caution">
    <text evidence="3">The sequence shown here is derived from an EMBL/GenBank/DDBJ whole genome shotgun (WGS) entry which is preliminary data.</text>
</comment>
<gene>
    <name evidence="3" type="ORF">ACGSLL_17700</name>
</gene>
<accession>A0ABW7DDR9</accession>